<accession>A0A915SXX7</accession>
<dbReference type="KEGG" id="naer:MJ1_0209"/>
<evidence type="ECO:0008006" key="3">
    <source>
        <dbReference type="Google" id="ProtNLM"/>
    </source>
</evidence>
<protein>
    <recommendedName>
        <fullName evidence="3">DUF4242 domain-containing protein</fullName>
    </recommendedName>
</protein>
<proteinExistence type="predicted"/>
<name>A0A915SXX7_9ARCH</name>
<evidence type="ECO:0000313" key="1">
    <source>
        <dbReference type="EMBL" id="BBL45380.1"/>
    </source>
</evidence>
<keyword evidence="2" id="KW-1185">Reference proteome</keyword>
<evidence type="ECO:0000313" key="2">
    <source>
        <dbReference type="Proteomes" id="UP001055553"/>
    </source>
</evidence>
<dbReference type="EMBL" id="AP019769">
    <property type="protein sequence ID" value="BBL45380.1"/>
    <property type="molecule type" value="Genomic_DNA"/>
</dbReference>
<organism evidence="1 2">
    <name type="scientific">Nanobdella aerobiophila</name>
    <dbReference type="NCBI Taxonomy" id="2586965"/>
    <lineage>
        <taxon>Archaea</taxon>
        <taxon>Nanobdellota</taxon>
        <taxon>Nanobdellia</taxon>
        <taxon>Nanobdellales</taxon>
        <taxon>Nanobdellaceae</taxon>
        <taxon>Nanobdella</taxon>
    </lineage>
</organism>
<dbReference type="RefSeq" id="WP_258393414.1">
    <property type="nucleotide sequence ID" value="NZ_AP019769.1"/>
</dbReference>
<gene>
    <name evidence="1" type="ORF">MJ1_0209</name>
</gene>
<dbReference type="Proteomes" id="UP001055553">
    <property type="component" value="Chromosome"/>
</dbReference>
<dbReference type="AlphaFoldDB" id="A0A915SXX7"/>
<reference evidence="2" key="1">
    <citation type="journal article" date="2022" name="Int. J. Syst. Evol. Microbiol.">
        <title>Nanobdella aerobiophila gen. nov., sp. nov., a thermoacidophilic, obligate ectosymbiotic archaeon, and proposal of Nanobdellaceae fam. nov., Nanobdellales ord. nov. and Nanobdellia class. nov.</title>
        <authorList>
            <person name="Kato S."/>
            <person name="Ogasawara A."/>
            <person name="Itoh T."/>
            <person name="Sakai H.D."/>
            <person name="Shimizu M."/>
            <person name="Yuki M."/>
            <person name="Kaneko M."/>
            <person name="Takashina T."/>
            <person name="Ohkuma M."/>
        </authorList>
    </citation>
    <scope>NUCLEOTIDE SEQUENCE [LARGE SCALE GENOMIC DNA]</scope>
    <source>
        <strain evidence="2">MJ1</strain>
    </source>
</reference>
<dbReference type="GeneID" id="74568161"/>
<sequence length="92" mass="10676">MVEVLVIHMPSQDKLDKAKDTLSKVSEMAKNKKLPDGLKLKEMYFDEKNNIAVCKWEAEDPQKLLDTAKQLNVDWDIKVLVGPKELYKKKLF</sequence>